<dbReference type="OrthoDB" id="9783218at2"/>
<dbReference type="CDD" id="cd06261">
    <property type="entry name" value="TM_PBP2"/>
    <property type="match status" value="1"/>
</dbReference>
<dbReference type="GO" id="GO:0042884">
    <property type="term" value="P:microcin transport"/>
    <property type="evidence" value="ECO:0007669"/>
    <property type="project" value="TreeGrafter"/>
</dbReference>
<dbReference type="STRING" id="1122240.GCA_000620105_01005"/>
<dbReference type="InterPro" id="IPR025966">
    <property type="entry name" value="OppC_N"/>
</dbReference>
<feature type="transmembrane region" description="Helical" evidence="5">
    <location>
        <begin position="147"/>
        <end position="171"/>
    </location>
</feature>
<dbReference type="KEGG" id="maer:DAI18_01720"/>
<comment type="subcellular location">
    <subcellularLocation>
        <location evidence="1 5">Cell membrane</location>
        <topology evidence="1 5">Multi-pass membrane protein</topology>
    </subcellularLocation>
</comment>
<evidence type="ECO:0000256" key="1">
    <source>
        <dbReference type="ARBA" id="ARBA00004651"/>
    </source>
</evidence>
<sequence length="345" mass="38587">MTEAAALPPRARAWRRFRAHRRGYVSLILFTLLFVLSLFADVLCNDKPLLVRYDGRYYFPLLVDYPETAFGGDFVTPPDYHDPFIVDRLKRGGNFAVYPPVPYRFDSINYYARDPNPAAPSRENWLGTDDRGRDVLARVVYGFRLSVLFALALTVVGSLVGVLAGAVQGYFGGKTDLFLQRFIEIWGSLPELYLLIIFASLFTPSLSLLLILLALFGWMGLADYVRAEFLRNRQMEYVLAARALGLGSAQIMWRHVLPNSMTPVITFLPFRVSGAILALTSLDFLGLGVPSSTASLGELLAQGKDNLDAWWIGLSTFLVLTGTLTLLIFIGEGLREAFDPRREGR</sequence>
<dbReference type="Pfam" id="PF00528">
    <property type="entry name" value="BPD_transp_1"/>
    <property type="match status" value="1"/>
</dbReference>
<organism evidence="7 8">
    <name type="scientific">Microvirgula aerodenitrificans</name>
    <dbReference type="NCBI Taxonomy" id="57480"/>
    <lineage>
        <taxon>Bacteria</taxon>
        <taxon>Pseudomonadati</taxon>
        <taxon>Pseudomonadota</taxon>
        <taxon>Betaproteobacteria</taxon>
        <taxon>Neisseriales</taxon>
        <taxon>Aquaspirillaceae</taxon>
        <taxon>Microvirgula</taxon>
    </lineage>
</organism>
<dbReference type="Pfam" id="PF12911">
    <property type="entry name" value="OppC_N"/>
    <property type="match status" value="1"/>
</dbReference>
<evidence type="ECO:0000256" key="2">
    <source>
        <dbReference type="ARBA" id="ARBA00022692"/>
    </source>
</evidence>
<dbReference type="PANTHER" id="PTHR30325">
    <property type="entry name" value="MEMBRANE COMPONENT OF ABC TRANSPORTER"/>
    <property type="match status" value="1"/>
</dbReference>
<protein>
    <submittedName>
        <fullName evidence="7">ABC transporter permease</fullName>
    </submittedName>
</protein>
<evidence type="ECO:0000313" key="7">
    <source>
        <dbReference type="EMBL" id="AVY92900.1"/>
    </source>
</evidence>
<keyword evidence="3 5" id="KW-1133">Transmembrane helix</keyword>
<dbReference type="PROSITE" id="PS50928">
    <property type="entry name" value="ABC_TM1"/>
    <property type="match status" value="1"/>
</dbReference>
<evidence type="ECO:0000256" key="4">
    <source>
        <dbReference type="ARBA" id="ARBA00023136"/>
    </source>
</evidence>
<proteinExistence type="inferred from homology"/>
<keyword evidence="4 5" id="KW-0472">Membrane</keyword>
<evidence type="ECO:0000256" key="5">
    <source>
        <dbReference type="RuleBase" id="RU363032"/>
    </source>
</evidence>
<evidence type="ECO:0000259" key="6">
    <source>
        <dbReference type="PROSITE" id="PS50928"/>
    </source>
</evidence>
<evidence type="ECO:0000256" key="3">
    <source>
        <dbReference type="ARBA" id="ARBA00022989"/>
    </source>
</evidence>
<dbReference type="RefSeq" id="WP_028498406.1">
    <property type="nucleotide sequence ID" value="NZ_CP028519.1"/>
</dbReference>
<keyword evidence="5" id="KW-0813">Transport</keyword>
<feature type="transmembrane region" description="Helical" evidence="5">
    <location>
        <begin position="268"/>
        <end position="289"/>
    </location>
</feature>
<dbReference type="InterPro" id="IPR000515">
    <property type="entry name" value="MetI-like"/>
</dbReference>
<accession>A0A2U3THK4</accession>
<name>A0A2U3THK4_9NEIS</name>
<dbReference type="PANTHER" id="PTHR30325:SF0">
    <property type="entry name" value="INNER MEMBRANE ABC TRANSPORTER PERMEASE PROTEIN YEJE"/>
    <property type="match status" value="1"/>
</dbReference>
<gene>
    <name evidence="7" type="ORF">DAI18_01720</name>
</gene>
<keyword evidence="8" id="KW-1185">Reference proteome</keyword>
<dbReference type="EMBL" id="CP028519">
    <property type="protein sequence ID" value="AVY92900.1"/>
    <property type="molecule type" value="Genomic_DNA"/>
</dbReference>
<feature type="transmembrane region" description="Helical" evidence="5">
    <location>
        <begin position="309"/>
        <end position="331"/>
    </location>
</feature>
<dbReference type="Gene3D" id="1.10.3720.10">
    <property type="entry name" value="MetI-like"/>
    <property type="match status" value="1"/>
</dbReference>
<dbReference type="InterPro" id="IPR035906">
    <property type="entry name" value="MetI-like_sf"/>
</dbReference>
<dbReference type="Proteomes" id="UP000244173">
    <property type="component" value="Chromosome"/>
</dbReference>
<feature type="transmembrane region" description="Helical" evidence="5">
    <location>
        <begin position="192"/>
        <end position="217"/>
    </location>
</feature>
<dbReference type="GO" id="GO:0055085">
    <property type="term" value="P:transmembrane transport"/>
    <property type="evidence" value="ECO:0007669"/>
    <property type="project" value="InterPro"/>
</dbReference>
<dbReference type="GO" id="GO:0005886">
    <property type="term" value="C:plasma membrane"/>
    <property type="evidence" value="ECO:0007669"/>
    <property type="project" value="UniProtKB-SubCell"/>
</dbReference>
<dbReference type="SUPFAM" id="SSF161098">
    <property type="entry name" value="MetI-like"/>
    <property type="match status" value="1"/>
</dbReference>
<comment type="similarity">
    <text evidence="5">Belongs to the binding-protein-dependent transport system permease family.</text>
</comment>
<dbReference type="AlphaFoldDB" id="A0A2U3THK4"/>
<feature type="domain" description="ABC transmembrane type-1" evidence="6">
    <location>
        <begin position="143"/>
        <end position="331"/>
    </location>
</feature>
<evidence type="ECO:0000313" key="8">
    <source>
        <dbReference type="Proteomes" id="UP000244173"/>
    </source>
</evidence>
<keyword evidence="2 5" id="KW-0812">Transmembrane</keyword>
<reference evidence="7 8" key="1">
    <citation type="submission" date="2018-04" db="EMBL/GenBank/DDBJ databases">
        <title>Denitrifier Microvirgula.</title>
        <authorList>
            <person name="Anderson E."/>
            <person name="Jang J."/>
            <person name="Ishii S."/>
        </authorList>
    </citation>
    <scope>NUCLEOTIDE SEQUENCE [LARGE SCALE GENOMIC DNA]</scope>
    <source>
        <strain evidence="7 8">BE2.4</strain>
    </source>
</reference>